<dbReference type="GeneID" id="54490914"/>
<dbReference type="RefSeq" id="XP_033598953.1">
    <property type="nucleotide sequence ID" value="XM_033749860.1"/>
</dbReference>
<evidence type="ECO:0000313" key="1">
    <source>
        <dbReference type="EMBL" id="KAF2756502.1"/>
    </source>
</evidence>
<keyword evidence="2" id="KW-1185">Reference proteome</keyword>
<accession>A0A6A6W0S9</accession>
<dbReference type="EMBL" id="ML996575">
    <property type="protein sequence ID" value="KAF2756502.1"/>
    <property type="molecule type" value="Genomic_DNA"/>
</dbReference>
<evidence type="ECO:0000313" key="2">
    <source>
        <dbReference type="Proteomes" id="UP000799437"/>
    </source>
</evidence>
<dbReference type="AlphaFoldDB" id="A0A6A6W0S9"/>
<organism evidence="1 2">
    <name type="scientific">Pseudovirgaria hyperparasitica</name>
    <dbReference type="NCBI Taxonomy" id="470096"/>
    <lineage>
        <taxon>Eukaryota</taxon>
        <taxon>Fungi</taxon>
        <taxon>Dikarya</taxon>
        <taxon>Ascomycota</taxon>
        <taxon>Pezizomycotina</taxon>
        <taxon>Dothideomycetes</taxon>
        <taxon>Dothideomycetes incertae sedis</taxon>
        <taxon>Acrospermales</taxon>
        <taxon>Acrospermaceae</taxon>
        <taxon>Pseudovirgaria</taxon>
    </lineage>
</organism>
<proteinExistence type="predicted"/>
<dbReference type="Proteomes" id="UP000799437">
    <property type="component" value="Unassembled WGS sequence"/>
</dbReference>
<protein>
    <submittedName>
        <fullName evidence="1">Uncharacterized protein</fullName>
    </submittedName>
</protein>
<sequence length="348" mass="40058">MPSSTLPNDPPWSGRFWTTNDKNHLLALPPEVLLIIHAHVPGHVQEAFRQACAKPYHVFSFASFARTSTRLRLNLHHETGDRAEGLLAEQRLFKEALKRDLWYTGPVRNERRREAHMGRERCCSTCLQTHDRQFFTNAEMEKDPGERRCVGQQGDLVVVTGGDTTMMRIGGDDKPLTWAKMVKLDFQDPVDRVSSYRLFAWPPRSQSTYSREEAPEITYTRLDGYKLSFRRVLYVSITDGSTSYDQDVQWQHVQEPAPHYICPHVALTAESLTEGWPLLHSPFGRECAVRRCSTKWWLERLDVDGGSRKEIVLKVERGLGKGPTDPKWLAQLRSDQGDVQYRISQLIR</sequence>
<name>A0A6A6W0S9_9PEZI</name>
<gene>
    <name evidence="1" type="ORF">EJ05DRAFT_66335</name>
</gene>
<reference evidence="1" key="1">
    <citation type="journal article" date="2020" name="Stud. Mycol.">
        <title>101 Dothideomycetes genomes: a test case for predicting lifestyles and emergence of pathogens.</title>
        <authorList>
            <person name="Haridas S."/>
            <person name="Albert R."/>
            <person name="Binder M."/>
            <person name="Bloem J."/>
            <person name="Labutti K."/>
            <person name="Salamov A."/>
            <person name="Andreopoulos B."/>
            <person name="Baker S."/>
            <person name="Barry K."/>
            <person name="Bills G."/>
            <person name="Bluhm B."/>
            <person name="Cannon C."/>
            <person name="Castanera R."/>
            <person name="Culley D."/>
            <person name="Daum C."/>
            <person name="Ezra D."/>
            <person name="Gonzalez J."/>
            <person name="Henrissat B."/>
            <person name="Kuo A."/>
            <person name="Liang C."/>
            <person name="Lipzen A."/>
            <person name="Lutzoni F."/>
            <person name="Magnuson J."/>
            <person name="Mondo S."/>
            <person name="Nolan M."/>
            <person name="Ohm R."/>
            <person name="Pangilinan J."/>
            <person name="Park H.-J."/>
            <person name="Ramirez L."/>
            <person name="Alfaro M."/>
            <person name="Sun H."/>
            <person name="Tritt A."/>
            <person name="Yoshinaga Y."/>
            <person name="Zwiers L.-H."/>
            <person name="Turgeon B."/>
            <person name="Goodwin S."/>
            <person name="Spatafora J."/>
            <person name="Crous P."/>
            <person name="Grigoriev I."/>
        </authorList>
    </citation>
    <scope>NUCLEOTIDE SEQUENCE</scope>
    <source>
        <strain evidence="1">CBS 121739</strain>
    </source>
</reference>